<dbReference type="EMBL" id="FNAS01000012">
    <property type="protein sequence ID" value="SDE54772.1"/>
    <property type="molecule type" value="Genomic_DNA"/>
</dbReference>
<feature type="transmembrane region" description="Helical" evidence="1">
    <location>
        <begin position="5"/>
        <end position="25"/>
    </location>
</feature>
<organism evidence="2 3">
    <name type="scientific">Riemerella columbipharyngis</name>
    <dbReference type="NCBI Taxonomy" id="1071918"/>
    <lineage>
        <taxon>Bacteria</taxon>
        <taxon>Pseudomonadati</taxon>
        <taxon>Bacteroidota</taxon>
        <taxon>Flavobacteriia</taxon>
        <taxon>Flavobacteriales</taxon>
        <taxon>Weeksellaceae</taxon>
        <taxon>Riemerella</taxon>
    </lineage>
</organism>
<dbReference type="RefSeq" id="WP_092737057.1">
    <property type="nucleotide sequence ID" value="NZ_FNAS01000012.1"/>
</dbReference>
<dbReference type="OrthoDB" id="1149093at2"/>
<dbReference type="Proteomes" id="UP000198517">
    <property type="component" value="Unassembled WGS sequence"/>
</dbReference>
<name>A0A1G7DTM2_9FLAO</name>
<keyword evidence="1" id="KW-1133">Transmembrane helix</keyword>
<dbReference type="AlphaFoldDB" id="A0A1G7DTM2"/>
<keyword evidence="3" id="KW-1185">Reference proteome</keyword>
<keyword evidence="1" id="KW-0472">Membrane</keyword>
<reference evidence="2 3" key="1">
    <citation type="submission" date="2016-10" db="EMBL/GenBank/DDBJ databases">
        <authorList>
            <person name="de Groot N.N."/>
        </authorList>
    </citation>
    <scope>NUCLEOTIDE SEQUENCE [LARGE SCALE GENOMIC DNA]</scope>
    <source>
        <strain evidence="2 3">DSM 24015</strain>
    </source>
</reference>
<sequence length="139" mass="15968">MKNKIILILVQALLSTISGIMIANMSFVGKVGIRLFYTQYHLFKIWWQTALLLFSIQVVLVLLLSLIQAYSKIFIAKTIALVVLLLSGWGGYLTYKDFTTTSHRYMSSSFHFGFYIFWTSVAATAVYFLVTKKKIRSLY</sequence>
<proteinExistence type="predicted"/>
<dbReference type="STRING" id="1071918.SAMN05421544_11251"/>
<evidence type="ECO:0000256" key="1">
    <source>
        <dbReference type="SAM" id="Phobius"/>
    </source>
</evidence>
<feature type="transmembrane region" description="Helical" evidence="1">
    <location>
        <begin position="112"/>
        <end position="130"/>
    </location>
</feature>
<feature type="transmembrane region" description="Helical" evidence="1">
    <location>
        <begin position="45"/>
        <end position="67"/>
    </location>
</feature>
<evidence type="ECO:0000313" key="2">
    <source>
        <dbReference type="EMBL" id="SDE54772.1"/>
    </source>
</evidence>
<feature type="transmembrane region" description="Helical" evidence="1">
    <location>
        <begin position="74"/>
        <end position="92"/>
    </location>
</feature>
<gene>
    <name evidence="2" type="ORF">SAMN05421544_11251</name>
</gene>
<keyword evidence="1" id="KW-0812">Transmembrane</keyword>
<evidence type="ECO:0000313" key="3">
    <source>
        <dbReference type="Proteomes" id="UP000198517"/>
    </source>
</evidence>
<protein>
    <submittedName>
        <fullName evidence="2">Uncharacterized protein</fullName>
    </submittedName>
</protein>
<accession>A0A1G7DTM2</accession>